<dbReference type="EMBL" id="WWBZ02000016">
    <property type="protein sequence ID" value="KAF4309122.1"/>
    <property type="molecule type" value="Genomic_DNA"/>
</dbReference>
<dbReference type="AlphaFoldDB" id="A0A8H4IXP3"/>
<evidence type="ECO:0000313" key="1">
    <source>
        <dbReference type="EMBL" id="KAF4309122.1"/>
    </source>
</evidence>
<sequence>MVRKTQVRDFQNKEKISDLLGFDTVAAYDQWANQFENKSLWEKFYTEWLQPQRQKKSETGNRKRDAQLEEVRREVAYGESGGKRTYSRGEKYLQTTTWDGKNWLAWLLFNLVTSNTTGKDGIFFRKNMPLEEREQKICQVAEDLLRQRVPDIPRPPTPEVKSTVGGMAKIFCEILSQELEEQGFKIQIYIDKLNSYDWPGFIRIINEKFDFKRAKLQVNTICMSNGERDSIPPAADDSYFTEVTASTFGEFCSYALRIERPIQLHMRTTQMIESLVHDDGLNPAGAALGALDEKERMLAEMEADPHGRKQENHF</sequence>
<accession>A0A8H4IXP3</accession>
<dbReference type="Proteomes" id="UP000572817">
    <property type="component" value="Unassembled WGS sequence"/>
</dbReference>
<evidence type="ECO:0000313" key="2">
    <source>
        <dbReference type="Proteomes" id="UP000572817"/>
    </source>
</evidence>
<protein>
    <submittedName>
        <fullName evidence="1">Uncharacterized protein</fullName>
    </submittedName>
</protein>
<keyword evidence="2" id="KW-1185">Reference proteome</keyword>
<proteinExistence type="predicted"/>
<dbReference type="OrthoDB" id="10558235at2759"/>
<reference evidence="1" key="1">
    <citation type="submission" date="2020-04" db="EMBL/GenBank/DDBJ databases">
        <title>Genome Assembly and Annotation of Botryosphaeria dothidea sdau 11-99, a Latent Pathogen of Apple Fruit Ring Rot in China.</title>
        <authorList>
            <person name="Yu C."/>
            <person name="Diao Y."/>
            <person name="Lu Q."/>
            <person name="Zhao J."/>
            <person name="Cui S."/>
            <person name="Peng C."/>
            <person name="He B."/>
            <person name="Liu H."/>
        </authorList>
    </citation>
    <scope>NUCLEOTIDE SEQUENCE [LARGE SCALE GENOMIC DNA]</scope>
    <source>
        <strain evidence="1">Sdau11-99</strain>
    </source>
</reference>
<gene>
    <name evidence="1" type="ORF">GTA08_BOTSDO02852</name>
</gene>
<name>A0A8H4IXP3_9PEZI</name>
<comment type="caution">
    <text evidence="1">The sequence shown here is derived from an EMBL/GenBank/DDBJ whole genome shotgun (WGS) entry which is preliminary data.</text>
</comment>
<organism evidence="1 2">
    <name type="scientific">Botryosphaeria dothidea</name>
    <dbReference type="NCBI Taxonomy" id="55169"/>
    <lineage>
        <taxon>Eukaryota</taxon>
        <taxon>Fungi</taxon>
        <taxon>Dikarya</taxon>
        <taxon>Ascomycota</taxon>
        <taxon>Pezizomycotina</taxon>
        <taxon>Dothideomycetes</taxon>
        <taxon>Dothideomycetes incertae sedis</taxon>
        <taxon>Botryosphaeriales</taxon>
        <taxon>Botryosphaeriaceae</taxon>
        <taxon>Botryosphaeria</taxon>
    </lineage>
</organism>